<keyword evidence="1" id="KW-0732">Signal</keyword>
<sequence>MLPLLTDRTDAFDIFPPNYDIRYRLETDVTLVPDVHATDNYMWYLNGYLRVHRYDTKNIAAQIELDRHHIPQSEGDVSALLEPFRIAIANDTILSIQFKLNEPIWSANIKRALASLLQAHGDGPGAYVVDEQGIFGSCPTEYFVVNKSNVFEISKTYGMDRCTIYRGAIYLTRSNIPQNHCIPNKQPQAITSRIANYKLRKIESYRYMLTELDGTMRTNIRTLESYYPQF</sequence>
<dbReference type="Gene3D" id="2.30.230.10">
    <property type="entry name" value="Lipovitellin, beta-sheet shell regions, chain A"/>
    <property type="match status" value="1"/>
</dbReference>
<evidence type="ECO:0000313" key="4">
    <source>
        <dbReference type="Proteomes" id="UP000075901"/>
    </source>
</evidence>
<dbReference type="InterPro" id="IPR015816">
    <property type="entry name" value="Vitellinogen_b-sht_N"/>
</dbReference>
<accession>A0A182TBE0</accession>
<dbReference type="PANTHER" id="PTHR23345">
    <property type="entry name" value="VITELLOGENIN-RELATED"/>
    <property type="match status" value="1"/>
</dbReference>
<proteinExistence type="predicted"/>
<dbReference type="PANTHER" id="PTHR23345:SF33">
    <property type="entry name" value="CROSSVEINLESS D"/>
    <property type="match status" value="1"/>
</dbReference>
<dbReference type="InterPro" id="IPR050733">
    <property type="entry name" value="Vitellogenin/Apolipophorin"/>
</dbReference>
<dbReference type="SUPFAM" id="SSF56968">
    <property type="entry name" value="Lipovitellin-phosvitin complex, beta-sheet shell regions"/>
    <property type="match status" value="1"/>
</dbReference>
<reference evidence="3" key="2">
    <citation type="submission" date="2020-05" db="UniProtKB">
        <authorList>
            <consortium name="EnsemblMetazoa"/>
        </authorList>
    </citation>
    <scope>IDENTIFICATION</scope>
    <source>
        <strain evidence="3">maculatus3</strain>
    </source>
</reference>
<reference evidence="4" key="1">
    <citation type="submission" date="2013-09" db="EMBL/GenBank/DDBJ databases">
        <title>The Genome Sequence of Anopheles maculatus species B.</title>
        <authorList>
            <consortium name="The Broad Institute Genomics Platform"/>
            <person name="Neafsey D.E."/>
            <person name="Besansky N."/>
            <person name="Howell P."/>
            <person name="Walton C."/>
            <person name="Young S.K."/>
            <person name="Zeng Q."/>
            <person name="Gargeya S."/>
            <person name="Fitzgerald M."/>
            <person name="Haas B."/>
            <person name="Abouelleil A."/>
            <person name="Allen A.W."/>
            <person name="Alvarado L."/>
            <person name="Arachchi H.M."/>
            <person name="Berlin A.M."/>
            <person name="Chapman S.B."/>
            <person name="Gainer-Dewar J."/>
            <person name="Goldberg J."/>
            <person name="Griggs A."/>
            <person name="Gujja S."/>
            <person name="Hansen M."/>
            <person name="Howarth C."/>
            <person name="Imamovic A."/>
            <person name="Ireland A."/>
            <person name="Larimer J."/>
            <person name="McCowan C."/>
            <person name="Murphy C."/>
            <person name="Pearson M."/>
            <person name="Poon T.W."/>
            <person name="Priest M."/>
            <person name="Roberts A."/>
            <person name="Saif S."/>
            <person name="Shea T."/>
            <person name="Sisk P."/>
            <person name="Sykes S."/>
            <person name="Wortman J."/>
            <person name="Nusbaum C."/>
            <person name="Birren B."/>
        </authorList>
    </citation>
    <scope>NUCLEOTIDE SEQUENCE [LARGE SCALE GENOMIC DNA]</scope>
    <source>
        <strain evidence="4">maculatus3</strain>
    </source>
</reference>
<evidence type="ECO:0000256" key="1">
    <source>
        <dbReference type="ARBA" id="ARBA00022729"/>
    </source>
</evidence>
<dbReference type="GO" id="GO:0005319">
    <property type="term" value="F:lipid transporter activity"/>
    <property type="evidence" value="ECO:0007669"/>
    <property type="project" value="InterPro"/>
</dbReference>
<dbReference type="InterPro" id="IPR015819">
    <property type="entry name" value="Lipid_transp_b-sht_shell"/>
</dbReference>
<dbReference type="InterPro" id="IPR001747">
    <property type="entry name" value="Vitellogenin_N"/>
</dbReference>
<dbReference type="Pfam" id="PF01347">
    <property type="entry name" value="Vitellogenin_N"/>
    <property type="match status" value="1"/>
</dbReference>
<evidence type="ECO:0000259" key="2">
    <source>
        <dbReference type="Pfam" id="PF01347"/>
    </source>
</evidence>
<organism evidence="3 4">
    <name type="scientific">Anopheles maculatus</name>
    <dbReference type="NCBI Taxonomy" id="74869"/>
    <lineage>
        <taxon>Eukaryota</taxon>
        <taxon>Metazoa</taxon>
        <taxon>Ecdysozoa</taxon>
        <taxon>Arthropoda</taxon>
        <taxon>Hexapoda</taxon>
        <taxon>Insecta</taxon>
        <taxon>Pterygota</taxon>
        <taxon>Neoptera</taxon>
        <taxon>Endopterygota</taxon>
        <taxon>Diptera</taxon>
        <taxon>Nematocera</taxon>
        <taxon>Culicoidea</taxon>
        <taxon>Culicidae</taxon>
        <taxon>Anophelinae</taxon>
        <taxon>Anopheles</taxon>
        <taxon>Anopheles maculatus group</taxon>
    </lineage>
</organism>
<dbReference type="VEuPathDB" id="VectorBase:AMAM023443"/>
<evidence type="ECO:0000313" key="3">
    <source>
        <dbReference type="EnsemblMetazoa" id="AMAM023443-PA"/>
    </source>
</evidence>
<feature type="domain" description="Vitellogenin" evidence="2">
    <location>
        <begin position="58"/>
        <end position="165"/>
    </location>
</feature>
<dbReference type="EnsemblMetazoa" id="AMAM023443-RA">
    <property type="protein sequence ID" value="AMAM023443-PA"/>
    <property type="gene ID" value="AMAM023443"/>
</dbReference>
<keyword evidence="4" id="KW-1185">Reference proteome</keyword>
<dbReference type="FunFam" id="2.30.230.10:FF:000021">
    <property type="entry name" value="AGAP002032-PA"/>
    <property type="match status" value="1"/>
</dbReference>
<dbReference type="Proteomes" id="UP000075901">
    <property type="component" value="Unassembled WGS sequence"/>
</dbReference>
<protein>
    <recommendedName>
        <fullName evidence="2">Vitellogenin domain-containing protein</fullName>
    </recommendedName>
</protein>
<name>A0A182TBE0_9DIPT</name>
<dbReference type="AlphaFoldDB" id="A0A182TBE0"/>